<dbReference type="InterPro" id="IPR000595">
    <property type="entry name" value="cNMP-bd_dom"/>
</dbReference>
<evidence type="ECO:0000259" key="1">
    <source>
        <dbReference type="PROSITE" id="PS50042"/>
    </source>
</evidence>
<dbReference type="Pfam" id="PF00027">
    <property type="entry name" value="cNMP_binding"/>
    <property type="match status" value="1"/>
</dbReference>
<name>A0A9X2BFR0_9VIBR</name>
<dbReference type="InterPro" id="IPR018490">
    <property type="entry name" value="cNMP-bd_dom_sf"/>
</dbReference>
<dbReference type="CDD" id="cd00038">
    <property type="entry name" value="CAP_ED"/>
    <property type="match status" value="1"/>
</dbReference>
<dbReference type="AlphaFoldDB" id="A0A9X2BFR0"/>
<comment type="caution">
    <text evidence="2">The sequence shown here is derived from an EMBL/GenBank/DDBJ whole genome shotgun (WGS) entry which is preliminary data.</text>
</comment>
<organism evidence="2 3">
    <name type="scientific">Vibrio amylolyticus</name>
    <dbReference type="NCBI Taxonomy" id="2847292"/>
    <lineage>
        <taxon>Bacteria</taxon>
        <taxon>Pseudomonadati</taxon>
        <taxon>Pseudomonadota</taxon>
        <taxon>Gammaproteobacteria</taxon>
        <taxon>Vibrionales</taxon>
        <taxon>Vibrionaceae</taxon>
        <taxon>Vibrio</taxon>
    </lineage>
</organism>
<dbReference type="Gene3D" id="2.60.120.10">
    <property type="entry name" value="Jelly Rolls"/>
    <property type="match status" value="1"/>
</dbReference>
<proteinExistence type="predicted"/>
<dbReference type="Proteomes" id="UP001139559">
    <property type="component" value="Unassembled WGS sequence"/>
</dbReference>
<reference evidence="2" key="1">
    <citation type="submission" date="2021-11" db="EMBL/GenBank/DDBJ databases">
        <title>Vibrio ZSDE26 sp. nov. and Vibrio ZSDZ34 sp. nov., isolated from coastal seawater in Qingdao.</title>
        <authorList>
            <person name="Zhang P."/>
        </authorList>
    </citation>
    <scope>NUCLEOTIDE SEQUENCE</scope>
    <source>
        <strain evidence="2">ZSDE26</strain>
    </source>
</reference>
<dbReference type="RefSeq" id="WP_248007152.1">
    <property type="nucleotide sequence ID" value="NZ_JAJHVV010000001.1"/>
</dbReference>
<evidence type="ECO:0000313" key="3">
    <source>
        <dbReference type="Proteomes" id="UP001139559"/>
    </source>
</evidence>
<gene>
    <name evidence="2" type="ORF">KP803_01990</name>
</gene>
<feature type="domain" description="Cyclic nucleotide-binding" evidence="1">
    <location>
        <begin position="3"/>
        <end position="118"/>
    </location>
</feature>
<protein>
    <submittedName>
        <fullName evidence="2">Crp/Fnr family transcriptional regulator</fullName>
    </submittedName>
</protein>
<accession>A0A9X2BFR0</accession>
<dbReference type="InterPro" id="IPR014710">
    <property type="entry name" value="RmlC-like_jellyroll"/>
</dbReference>
<dbReference type="PROSITE" id="PS50042">
    <property type="entry name" value="CNMP_BINDING_3"/>
    <property type="match status" value="1"/>
</dbReference>
<dbReference type="SUPFAM" id="SSF51206">
    <property type="entry name" value="cAMP-binding domain-like"/>
    <property type="match status" value="1"/>
</dbReference>
<sequence>MNGINTLAAQGLSAFLAELDKRPLTSLHLEQGDVLLTQGQVVERLYWIELGEFGLECVAENGRAYSLGRHFVSQHLFGEVEFLSQKPCQFTVVANESVEVFILPITVFETILRESPQISWWLSHSLACRYQEGMSLTMKRFLHPLIYNIAWDIKLREQGLTEPVNFSQINKEATRFGCSERVYRRVLKQLIDMDLLIKRDGVVVIKDHQELENFLLN</sequence>
<dbReference type="EMBL" id="JAJHVV010000001">
    <property type="protein sequence ID" value="MCK6262041.1"/>
    <property type="molecule type" value="Genomic_DNA"/>
</dbReference>
<evidence type="ECO:0000313" key="2">
    <source>
        <dbReference type="EMBL" id="MCK6262041.1"/>
    </source>
</evidence>
<keyword evidence="3" id="KW-1185">Reference proteome</keyword>